<organism evidence="2 3">
    <name type="scientific">Clostridium saccharoperbutylacetonicum N1-4(HMT)</name>
    <dbReference type="NCBI Taxonomy" id="931276"/>
    <lineage>
        <taxon>Bacteria</taxon>
        <taxon>Bacillati</taxon>
        <taxon>Bacillota</taxon>
        <taxon>Clostridia</taxon>
        <taxon>Eubacteriales</taxon>
        <taxon>Clostridiaceae</taxon>
        <taxon>Clostridium</taxon>
    </lineage>
</organism>
<name>M1M7E1_9CLOT</name>
<dbReference type="Proteomes" id="UP000011728">
    <property type="component" value="Chromosome"/>
</dbReference>
<sequence>MNSENAQINIDEEVIIKKKKRGDLSYYTISQVSSLLDEEDKNILYYTNVFDNILQIEISDKELRYTARDIDKLEFLIKLKNKGMTIKEIQNYCQEFQLDIGAMIQNKENKEIEDFKKYLADKITENNQLFVQKVAEAVVQEQNKYMENLKDTILNELKDHIDSKFRIEHKTEENSLESTITTQLNEFNQLSISRDNNLINEIKKFKNVIEQAYYIQNEVQSKKTGLLSKLFKIIHSR</sequence>
<dbReference type="Pfam" id="PF13411">
    <property type="entry name" value="MerR_1"/>
    <property type="match status" value="1"/>
</dbReference>
<keyword evidence="3" id="KW-1185">Reference proteome</keyword>
<dbReference type="GO" id="GO:0003677">
    <property type="term" value="F:DNA binding"/>
    <property type="evidence" value="ECO:0007669"/>
    <property type="project" value="InterPro"/>
</dbReference>
<evidence type="ECO:0000313" key="2">
    <source>
        <dbReference type="EMBL" id="AGF53889.1"/>
    </source>
</evidence>
<dbReference type="EMBL" id="CP004121">
    <property type="protein sequence ID" value="AGF53889.1"/>
    <property type="molecule type" value="Genomic_DNA"/>
</dbReference>
<feature type="domain" description="HTH merR-type" evidence="1">
    <location>
        <begin position="27"/>
        <end position="94"/>
    </location>
</feature>
<proteinExistence type="predicted"/>
<dbReference type="GO" id="GO:0006355">
    <property type="term" value="P:regulation of DNA-templated transcription"/>
    <property type="evidence" value="ECO:0007669"/>
    <property type="project" value="InterPro"/>
</dbReference>
<dbReference type="RefSeq" id="WP_015390225.1">
    <property type="nucleotide sequence ID" value="NC_020291.1"/>
</dbReference>
<dbReference type="AlphaFoldDB" id="M1M7E1"/>
<dbReference type="InterPro" id="IPR009061">
    <property type="entry name" value="DNA-bd_dom_put_sf"/>
</dbReference>
<dbReference type="STRING" id="36745.CLSAP_00540"/>
<reference evidence="2 3" key="1">
    <citation type="submission" date="2013-02" db="EMBL/GenBank/DDBJ databases">
        <title>Genome sequence of Clostridium saccharoperbutylacetonicum N1-4(HMT).</title>
        <authorList>
            <person name="Poehlein A."/>
            <person name="Daniel R."/>
        </authorList>
    </citation>
    <scope>NUCLEOTIDE SEQUENCE [LARGE SCALE GENOMIC DNA]</scope>
    <source>
        <strain evidence="3">N1-4(HMT)</strain>
    </source>
</reference>
<dbReference type="KEGG" id="csr:Cspa_c00540"/>
<dbReference type="Gene3D" id="1.10.1660.10">
    <property type="match status" value="1"/>
</dbReference>
<accession>M1M7E1</accession>
<evidence type="ECO:0000313" key="3">
    <source>
        <dbReference type="Proteomes" id="UP000011728"/>
    </source>
</evidence>
<evidence type="ECO:0000259" key="1">
    <source>
        <dbReference type="Pfam" id="PF13411"/>
    </source>
</evidence>
<dbReference type="InterPro" id="IPR000551">
    <property type="entry name" value="MerR-type_HTH_dom"/>
</dbReference>
<dbReference type="eggNOG" id="COG0789">
    <property type="taxonomic scope" value="Bacteria"/>
</dbReference>
<gene>
    <name evidence="2" type="ORF">Cspa_c00540</name>
</gene>
<dbReference type="HOGENOM" id="CLU_1014531_0_0_9"/>
<dbReference type="SUPFAM" id="SSF46955">
    <property type="entry name" value="Putative DNA-binding domain"/>
    <property type="match status" value="1"/>
</dbReference>
<dbReference type="PATRIC" id="fig|931276.5.peg.46"/>
<protein>
    <submittedName>
        <fullName evidence="2">MerR HTH family regulatory protein</fullName>
    </submittedName>
</protein>